<keyword evidence="5 7" id="KW-1133">Transmembrane helix</keyword>
<feature type="transmembrane region" description="Helical" evidence="7">
    <location>
        <begin position="66"/>
        <end position="85"/>
    </location>
</feature>
<keyword evidence="6 7" id="KW-0472">Membrane</keyword>
<reference evidence="8 9" key="1">
    <citation type="journal article" date="2018" name="Nat. Biotechnol.">
        <title>A standardized bacterial taxonomy based on genome phylogeny substantially revises the tree of life.</title>
        <authorList>
            <person name="Parks D.H."/>
            <person name="Chuvochina M."/>
            <person name="Waite D.W."/>
            <person name="Rinke C."/>
            <person name="Skarshewski A."/>
            <person name="Chaumeil P.A."/>
            <person name="Hugenholtz P."/>
        </authorList>
    </citation>
    <scope>NUCLEOTIDE SEQUENCE [LARGE SCALE GENOMIC DNA]</scope>
    <source>
        <strain evidence="8">UBA9360</strain>
    </source>
</reference>
<evidence type="ECO:0000256" key="2">
    <source>
        <dbReference type="ARBA" id="ARBA00022448"/>
    </source>
</evidence>
<feature type="transmembrane region" description="Helical" evidence="7">
    <location>
        <begin position="20"/>
        <end position="39"/>
    </location>
</feature>
<evidence type="ECO:0000256" key="7">
    <source>
        <dbReference type="SAM" id="Phobius"/>
    </source>
</evidence>
<feature type="transmembrane region" description="Helical" evidence="7">
    <location>
        <begin position="443"/>
        <end position="459"/>
    </location>
</feature>
<dbReference type="PANTHER" id="PTHR30509">
    <property type="entry name" value="P-HYDROXYBENZOIC ACID EFFLUX PUMP SUBUNIT-RELATED"/>
    <property type="match status" value="1"/>
</dbReference>
<dbReference type="GO" id="GO:0005886">
    <property type="term" value="C:plasma membrane"/>
    <property type="evidence" value="ECO:0007669"/>
    <property type="project" value="UniProtKB-SubCell"/>
</dbReference>
<comment type="caution">
    <text evidence="8">The sequence shown here is derived from an EMBL/GenBank/DDBJ whole genome shotgun (WGS) entry which is preliminary data.</text>
</comment>
<name>A0A348WQG4_9GAMM</name>
<feature type="transmembrane region" description="Helical" evidence="7">
    <location>
        <begin position="413"/>
        <end position="431"/>
    </location>
</feature>
<sequence length="571" mass="63966">MELVRQPLAKLGFDYIRFRFGLRTALAACLSLIIAWALGLEHPQWAAMTVWAVSQPTRGLLLEKGAYRALGTLIGTLFGMILVVTADHQILPVAMGLTLWVALCVYLGNLIHGLVSYGTILAGYSASMVALLSRSPDALLPLGIDRLLTVFVGVMMALVVGWLFTYKRAEQSLINQMRRETIISLENVAQLFSKQDKTLLNFDDRLSKLAQIEAQLLEHGTGSPAAHESARLVRKVINSQLEWLAQIYFLPLEANQEISKHLLNAASLLRQNAKRSDILAALKNASLSVRQSPLRSAFDEFIEACDERLSFRDSGRAASSTRRSLSLLHRDWIGAREASIRTMVIMGLISALWWYTEWFQVAFLLLGASIMLTLFSTTDNPAKTMKTVFIGQCAGALLSIVIHAAIWPYLESTGAMVMSLLPIMFIAAFPLSHHRTINGSMDFILVFLLLMQPVIPYSFEVFNSVSIALAVVLAPITAMLGYKLLYPTNLARREHALTIAIAHELEAFDQTPASASRRRRYRARFYHRLFKLIQIADKTHASYKSVISWLLRYQQVMVSHERSMDKDLSRQ</sequence>
<feature type="transmembrane region" description="Helical" evidence="7">
    <location>
        <begin position="97"/>
        <end position="126"/>
    </location>
</feature>
<dbReference type="EMBL" id="DMUP01000196">
    <property type="protein sequence ID" value="HAR56776.1"/>
    <property type="molecule type" value="Genomic_DNA"/>
</dbReference>
<comment type="subcellular location">
    <subcellularLocation>
        <location evidence="1">Cell membrane</location>
        <topology evidence="1">Multi-pass membrane protein</topology>
    </subcellularLocation>
</comment>
<evidence type="ECO:0000256" key="3">
    <source>
        <dbReference type="ARBA" id="ARBA00022475"/>
    </source>
</evidence>
<protein>
    <submittedName>
        <fullName evidence="8">FUSC family protein</fullName>
    </submittedName>
</protein>
<dbReference type="AlphaFoldDB" id="A0A348WQG4"/>
<evidence type="ECO:0000256" key="1">
    <source>
        <dbReference type="ARBA" id="ARBA00004651"/>
    </source>
</evidence>
<dbReference type="Pfam" id="PF04632">
    <property type="entry name" value="FUSC"/>
    <property type="match status" value="1"/>
</dbReference>
<evidence type="ECO:0000256" key="6">
    <source>
        <dbReference type="ARBA" id="ARBA00023136"/>
    </source>
</evidence>
<gene>
    <name evidence="8" type="ORF">DCR58_08335</name>
</gene>
<evidence type="ECO:0000313" key="8">
    <source>
        <dbReference type="EMBL" id="HAR56776.1"/>
    </source>
</evidence>
<dbReference type="InterPro" id="IPR006726">
    <property type="entry name" value="PHBA_efflux_AaeB/fusaric-R"/>
</dbReference>
<dbReference type="PANTHER" id="PTHR30509:SF9">
    <property type="entry name" value="MULTIDRUG RESISTANCE PROTEIN MDTO"/>
    <property type="match status" value="1"/>
</dbReference>
<keyword evidence="2" id="KW-0813">Transport</keyword>
<keyword evidence="4 7" id="KW-0812">Transmembrane</keyword>
<evidence type="ECO:0000256" key="4">
    <source>
        <dbReference type="ARBA" id="ARBA00022692"/>
    </source>
</evidence>
<evidence type="ECO:0000256" key="5">
    <source>
        <dbReference type="ARBA" id="ARBA00022989"/>
    </source>
</evidence>
<feature type="transmembrane region" description="Helical" evidence="7">
    <location>
        <begin position="338"/>
        <end position="355"/>
    </location>
</feature>
<organism evidence="8 9">
    <name type="scientific">Idiomarina baltica</name>
    <dbReference type="NCBI Taxonomy" id="190892"/>
    <lineage>
        <taxon>Bacteria</taxon>
        <taxon>Pseudomonadati</taxon>
        <taxon>Pseudomonadota</taxon>
        <taxon>Gammaproteobacteria</taxon>
        <taxon>Alteromonadales</taxon>
        <taxon>Idiomarinaceae</taxon>
        <taxon>Idiomarina</taxon>
    </lineage>
</organism>
<feature type="transmembrane region" description="Helical" evidence="7">
    <location>
        <begin position="389"/>
        <end position="407"/>
    </location>
</feature>
<feature type="transmembrane region" description="Helical" evidence="7">
    <location>
        <begin position="465"/>
        <end position="485"/>
    </location>
</feature>
<accession>A0A348WQG4</accession>
<keyword evidence="3" id="KW-1003">Cell membrane</keyword>
<feature type="transmembrane region" description="Helical" evidence="7">
    <location>
        <begin position="146"/>
        <end position="166"/>
    </location>
</feature>
<dbReference type="STRING" id="314276.OS145_09675"/>
<evidence type="ECO:0000313" key="9">
    <source>
        <dbReference type="Proteomes" id="UP000262878"/>
    </source>
</evidence>
<feature type="transmembrane region" description="Helical" evidence="7">
    <location>
        <begin position="361"/>
        <end position="377"/>
    </location>
</feature>
<dbReference type="GO" id="GO:0022857">
    <property type="term" value="F:transmembrane transporter activity"/>
    <property type="evidence" value="ECO:0007669"/>
    <property type="project" value="InterPro"/>
</dbReference>
<dbReference type="Proteomes" id="UP000262878">
    <property type="component" value="Unassembled WGS sequence"/>
</dbReference>
<proteinExistence type="predicted"/>